<reference evidence="1" key="1">
    <citation type="journal article" date="2019" name="Sci. Rep.">
        <title>Draft genome of Tanacetum cinerariifolium, the natural source of mosquito coil.</title>
        <authorList>
            <person name="Yamashiro T."/>
            <person name="Shiraishi A."/>
            <person name="Satake H."/>
            <person name="Nakayama K."/>
        </authorList>
    </citation>
    <scope>NUCLEOTIDE SEQUENCE</scope>
</reference>
<dbReference type="EMBL" id="BKCJ011025600">
    <property type="protein sequence ID" value="GFC69686.1"/>
    <property type="molecule type" value="Genomic_DNA"/>
</dbReference>
<gene>
    <name evidence="1" type="ORF">Tci_841656</name>
</gene>
<sequence>HHFIRDSYEKRLIEMVKIHIDYNVADLLTKAFDVTRFQFLVASFGLLNP</sequence>
<organism evidence="1">
    <name type="scientific">Tanacetum cinerariifolium</name>
    <name type="common">Dalmatian daisy</name>
    <name type="synonym">Chrysanthemum cinerariifolium</name>
    <dbReference type="NCBI Taxonomy" id="118510"/>
    <lineage>
        <taxon>Eukaryota</taxon>
        <taxon>Viridiplantae</taxon>
        <taxon>Streptophyta</taxon>
        <taxon>Embryophyta</taxon>
        <taxon>Tracheophyta</taxon>
        <taxon>Spermatophyta</taxon>
        <taxon>Magnoliopsida</taxon>
        <taxon>eudicotyledons</taxon>
        <taxon>Gunneridae</taxon>
        <taxon>Pentapetalae</taxon>
        <taxon>asterids</taxon>
        <taxon>campanulids</taxon>
        <taxon>Asterales</taxon>
        <taxon>Asteraceae</taxon>
        <taxon>Asteroideae</taxon>
        <taxon>Anthemideae</taxon>
        <taxon>Anthemidinae</taxon>
        <taxon>Tanacetum</taxon>
    </lineage>
</organism>
<evidence type="ECO:0000313" key="1">
    <source>
        <dbReference type="EMBL" id="GFC69686.1"/>
    </source>
</evidence>
<proteinExistence type="predicted"/>
<accession>A0A699QHT6</accession>
<comment type="caution">
    <text evidence="1">The sequence shown here is derived from an EMBL/GenBank/DDBJ whole genome shotgun (WGS) entry which is preliminary data.</text>
</comment>
<protein>
    <submittedName>
        <fullName evidence="1">Putative ribonuclease H-like domain-containing protein</fullName>
    </submittedName>
</protein>
<feature type="non-terminal residue" evidence="1">
    <location>
        <position position="1"/>
    </location>
</feature>
<name>A0A699QHT6_TANCI</name>
<dbReference type="AlphaFoldDB" id="A0A699QHT6"/>